<dbReference type="PRINTS" id="PR00344">
    <property type="entry name" value="BCTRLSENSOR"/>
</dbReference>
<dbReference type="PROSITE" id="PS50109">
    <property type="entry name" value="HIS_KIN"/>
    <property type="match status" value="1"/>
</dbReference>
<evidence type="ECO:0000256" key="5">
    <source>
        <dbReference type="ARBA" id="ARBA00022777"/>
    </source>
</evidence>
<dbReference type="InterPro" id="IPR003661">
    <property type="entry name" value="HisK_dim/P_dom"/>
</dbReference>
<evidence type="ECO:0000313" key="10">
    <source>
        <dbReference type="Proteomes" id="UP000528457"/>
    </source>
</evidence>
<sequence length="521" mass="59208">MRRLFFNIMLSIVISICVVAGLAFAFLEYTNHARYSAHLRSQLSPTATLLRLGVERQRPQQLEQWLDIVSGIMQIELDIEQKSDQTSVVVDSDKSGQFILTAPISQNRHIDLKLDGLNESLISATAFLILNELGVHPAKQRQAIFDRIRASAPYPIYRSLKVKDRLNDKQLERLRNGEIVIEWKKVYDKGDQIYAYAPWGRSGHILVLGPIPLFEPYPIEIILATFAFSFLLITACVLLIVSLLTSRLTRVKHSIDDISSEKLGLENLEQHSDDPIEDITQKIRWLGNRVQALLQERTYTVRAISHDLRTPISKLHFRVDTLADMLPEEGKLINDLKQDLFSINHLIEQLLTFEQAEDRLNFASIDIDDLCRELIEEYRLISPNVEFSYQARPGCPYTINGNRALIKRSFENIIQNGIRHCSQRFWIQLDYHSDELICRFCDDGQGISEVSLPQLFDPFYRGDSSRSGSGTGIGFGFGLAIVKRVTKQHDGSVSARNASNGGAIFELEFPLLRPTAITEAI</sequence>
<feature type="domain" description="Histidine kinase" evidence="8">
    <location>
        <begin position="303"/>
        <end position="513"/>
    </location>
</feature>
<dbReference type="PANTHER" id="PTHR45453:SF1">
    <property type="entry name" value="PHOSPHATE REGULON SENSOR PROTEIN PHOR"/>
    <property type="match status" value="1"/>
</dbReference>
<evidence type="ECO:0000256" key="2">
    <source>
        <dbReference type="ARBA" id="ARBA00012438"/>
    </source>
</evidence>
<dbReference type="Proteomes" id="UP000528457">
    <property type="component" value="Unassembled WGS sequence"/>
</dbReference>
<protein>
    <recommendedName>
        <fullName evidence="2">histidine kinase</fullName>
        <ecNumber evidence="2">2.7.13.3</ecNumber>
    </recommendedName>
</protein>
<keyword evidence="10" id="KW-1185">Reference proteome</keyword>
<dbReference type="InterPro" id="IPR050351">
    <property type="entry name" value="BphY/WalK/GraS-like"/>
</dbReference>
<keyword evidence="7" id="KW-0812">Transmembrane</keyword>
<dbReference type="GO" id="GO:0000155">
    <property type="term" value="F:phosphorelay sensor kinase activity"/>
    <property type="evidence" value="ECO:0007669"/>
    <property type="project" value="InterPro"/>
</dbReference>
<dbReference type="EMBL" id="JACHHT010000001">
    <property type="protein sequence ID" value="MBB6520039.1"/>
    <property type="molecule type" value="Genomic_DNA"/>
</dbReference>
<comment type="catalytic activity">
    <reaction evidence="1">
        <text>ATP + protein L-histidine = ADP + protein N-phospho-L-histidine.</text>
        <dbReference type="EC" id="2.7.13.3"/>
    </reaction>
</comment>
<dbReference type="InterPro" id="IPR003594">
    <property type="entry name" value="HATPase_dom"/>
</dbReference>
<dbReference type="Gene3D" id="1.10.287.130">
    <property type="match status" value="1"/>
</dbReference>
<evidence type="ECO:0000256" key="7">
    <source>
        <dbReference type="SAM" id="Phobius"/>
    </source>
</evidence>
<dbReference type="InterPro" id="IPR005467">
    <property type="entry name" value="His_kinase_dom"/>
</dbReference>
<keyword evidence="6" id="KW-0902">Two-component regulatory system</keyword>
<keyword evidence="7" id="KW-1133">Transmembrane helix</keyword>
<dbReference type="InterPro" id="IPR004358">
    <property type="entry name" value="Sig_transdc_His_kin-like_C"/>
</dbReference>
<evidence type="ECO:0000256" key="6">
    <source>
        <dbReference type="ARBA" id="ARBA00023012"/>
    </source>
</evidence>
<reference evidence="9 10" key="1">
    <citation type="submission" date="2020-08" db="EMBL/GenBank/DDBJ databases">
        <title>Genomic Encyclopedia of Type Strains, Phase IV (KMG-IV): sequencing the most valuable type-strain genomes for metagenomic binning, comparative biology and taxonomic classification.</title>
        <authorList>
            <person name="Goeker M."/>
        </authorList>
    </citation>
    <scope>NUCLEOTIDE SEQUENCE [LARGE SCALE GENOMIC DNA]</scope>
    <source>
        <strain evidence="9 10">DSM 22368</strain>
    </source>
</reference>
<dbReference type="Pfam" id="PF02518">
    <property type="entry name" value="HATPase_c"/>
    <property type="match status" value="1"/>
</dbReference>
<keyword evidence="3" id="KW-0597">Phosphoprotein</keyword>
<dbReference type="GO" id="GO:0016036">
    <property type="term" value="P:cellular response to phosphate starvation"/>
    <property type="evidence" value="ECO:0007669"/>
    <property type="project" value="TreeGrafter"/>
</dbReference>
<evidence type="ECO:0000256" key="3">
    <source>
        <dbReference type="ARBA" id="ARBA00022553"/>
    </source>
</evidence>
<dbReference type="InParanoid" id="A0A7X0MVN5"/>
<proteinExistence type="predicted"/>
<name>A0A7X0MVN5_9GAMM</name>
<organism evidence="9 10">
    <name type="scientific">Pseudoteredinibacter isoporae</name>
    <dbReference type="NCBI Taxonomy" id="570281"/>
    <lineage>
        <taxon>Bacteria</taxon>
        <taxon>Pseudomonadati</taxon>
        <taxon>Pseudomonadota</taxon>
        <taxon>Gammaproteobacteria</taxon>
        <taxon>Cellvibrionales</taxon>
        <taxon>Cellvibrionaceae</taxon>
        <taxon>Pseudoteredinibacter</taxon>
    </lineage>
</organism>
<evidence type="ECO:0000256" key="4">
    <source>
        <dbReference type="ARBA" id="ARBA00022679"/>
    </source>
</evidence>
<dbReference type="InterPro" id="IPR036890">
    <property type="entry name" value="HATPase_C_sf"/>
</dbReference>
<dbReference type="GO" id="GO:0005886">
    <property type="term" value="C:plasma membrane"/>
    <property type="evidence" value="ECO:0007669"/>
    <property type="project" value="TreeGrafter"/>
</dbReference>
<keyword evidence="5 9" id="KW-0418">Kinase</keyword>
<dbReference type="SUPFAM" id="SSF47384">
    <property type="entry name" value="Homodimeric domain of signal transducing histidine kinase"/>
    <property type="match status" value="1"/>
</dbReference>
<feature type="transmembrane region" description="Helical" evidence="7">
    <location>
        <begin position="221"/>
        <end position="244"/>
    </location>
</feature>
<dbReference type="SMART" id="SM00388">
    <property type="entry name" value="HisKA"/>
    <property type="match status" value="1"/>
</dbReference>
<dbReference type="SMART" id="SM00387">
    <property type="entry name" value="HATPase_c"/>
    <property type="match status" value="1"/>
</dbReference>
<accession>A0A7X0MVN5</accession>
<dbReference type="InterPro" id="IPR036097">
    <property type="entry name" value="HisK_dim/P_sf"/>
</dbReference>
<keyword evidence="4 9" id="KW-0808">Transferase</keyword>
<dbReference type="Pfam" id="PF00512">
    <property type="entry name" value="HisKA"/>
    <property type="match status" value="1"/>
</dbReference>
<evidence type="ECO:0000259" key="8">
    <source>
        <dbReference type="PROSITE" id="PS50109"/>
    </source>
</evidence>
<gene>
    <name evidence="9" type="ORF">HNR48_000317</name>
</gene>
<dbReference type="RefSeq" id="WP_166852425.1">
    <property type="nucleotide sequence ID" value="NZ_JAAONY010000001.1"/>
</dbReference>
<dbReference type="AlphaFoldDB" id="A0A7X0MVN5"/>
<keyword evidence="7" id="KW-0472">Membrane</keyword>
<dbReference type="GO" id="GO:0004721">
    <property type="term" value="F:phosphoprotein phosphatase activity"/>
    <property type="evidence" value="ECO:0007669"/>
    <property type="project" value="TreeGrafter"/>
</dbReference>
<dbReference type="CDD" id="cd00082">
    <property type="entry name" value="HisKA"/>
    <property type="match status" value="1"/>
</dbReference>
<dbReference type="PANTHER" id="PTHR45453">
    <property type="entry name" value="PHOSPHATE REGULON SENSOR PROTEIN PHOR"/>
    <property type="match status" value="1"/>
</dbReference>
<evidence type="ECO:0000256" key="1">
    <source>
        <dbReference type="ARBA" id="ARBA00000085"/>
    </source>
</evidence>
<dbReference type="Gene3D" id="3.30.565.10">
    <property type="entry name" value="Histidine kinase-like ATPase, C-terminal domain"/>
    <property type="match status" value="1"/>
</dbReference>
<dbReference type="CDD" id="cd00075">
    <property type="entry name" value="HATPase"/>
    <property type="match status" value="1"/>
</dbReference>
<dbReference type="EC" id="2.7.13.3" evidence="2"/>
<dbReference type="SUPFAM" id="SSF55874">
    <property type="entry name" value="ATPase domain of HSP90 chaperone/DNA topoisomerase II/histidine kinase"/>
    <property type="match status" value="1"/>
</dbReference>
<evidence type="ECO:0000313" key="9">
    <source>
        <dbReference type="EMBL" id="MBB6520039.1"/>
    </source>
</evidence>
<comment type="caution">
    <text evidence="9">The sequence shown here is derived from an EMBL/GenBank/DDBJ whole genome shotgun (WGS) entry which is preliminary data.</text>
</comment>